<proteinExistence type="predicted"/>
<reference evidence="1 2" key="1">
    <citation type="submission" date="2015-07" db="EMBL/GenBank/DDBJ databases">
        <title>Emmonsia species relationships and genome sequence.</title>
        <authorList>
            <person name="Cuomo C.A."/>
            <person name="Schwartz I.S."/>
            <person name="Kenyon C."/>
            <person name="de Hoog G.S."/>
            <person name="Govender N.P."/>
            <person name="Botha A."/>
            <person name="Moreno L."/>
            <person name="de Vries M."/>
            <person name="Munoz J.F."/>
            <person name="Stielow J.B."/>
        </authorList>
    </citation>
    <scope>NUCLEOTIDE SEQUENCE [LARGE SCALE GENOMIC DNA]</scope>
    <source>
        <strain evidence="1 2">CBS 136260</strain>
    </source>
</reference>
<keyword evidence="2" id="KW-1185">Reference proteome</keyword>
<sequence>MHLVGSWTHDRIAMSSVLVVSARNAGGRFLTF</sequence>
<dbReference type="EMBL" id="LGUA01004027">
    <property type="protein sequence ID" value="OAX76917.1"/>
    <property type="molecule type" value="Genomic_DNA"/>
</dbReference>
<accession>A0A1B7NJY0</accession>
<evidence type="ECO:0000313" key="1">
    <source>
        <dbReference type="EMBL" id="OAX76917.1"/>
    </source>
</evidence>
<organism evidence="1 2">
    <name type="scientific">Emergomyces africanus</name>
    <dbReference type="NCBI Taxonomy" id="1955775"/>
    <lineage>
        <taxon>Eukaryota</taxon>
        <taxon>Fungi</taxon>
        <taxon>Dikarya</taxon>
        <taxon>Ascomycota</taxon>
        <taxon>Pezizomycotina</taxon>
        <taxon>Eurotiomycetes</taxon>
        <taxon>Eurotiomycetidae</taxon>
        <taxon>Onygenales</taxon>
        <taxon>Ajellomycetaceae</taxon>
        <taxon>Emergomyces</taxon>
    </lineage>
</organism>
<dbReference type="AlphaFoldDB" id="A0A1B7NJY0"/>
<protein>
    <submittedName>
        <fullName evidence="1">Uncharacterized protein</fullName>
    </submittedName>
</protein>
<dbReference type="Proteomes" id="UP000091918">
    <property type="component" value="Unassembled WGS sequence"/>
</dbReference>
<gene>
    <name evidence="1" type="ORF">ACJ72_08789</name>
</gene>
<comment type="caution">
    <text evidence="1">The sequence shown here is derived from an EMBL/GenBank/DDBJ whole genome shotgun (WGS) entry which is preliminary data.</text>
</comment>
<name>A0A1B7NJY0_9EURO</name>
<evidence type="ECO:0000313" key="2">
    <source>
        <dbReference type="Proteomes" id="UP000091918"/>
    </source>
</evidence>